<reference evidence="2 3" key="1">
    <citation type="submission" date="2015-06" db="EMBL/GenBank/DDBJ databases">
        <title>Genome sequence of Pseudoalteromonas peptidolytica.</title>
        <authorList>
            <person name="Xie B.-B."/>
            <person name="Rong J.-C."/>
            <person name="Qin Q.-L."/>
            <person name="Zhang Y.-Z."/>
        </authorList>
    </citation>
    <scope>NUCLEOTIDE SEQUENCE [LARGE SCALE GENOMIC DNA]</scope>
    <source>
        <strain evidence="2 3">F12-50-A1</strain>
    </source>
</reference>
<accession>A0A8I0MV24</accession>
<gene>
    <name evidence="2" type="ORF">PPEP_a0748</name>
</gene>
<organism evidence="2 3">
    <name type="scientific">Pseudoalteromonas peptidolytica F12-50-A1</name>
    <dbReference type="NCBI Taxonomy" id="1315280"/>
    <lineage>
        <taxon>Bacteria</taxon>
        <taxon>Pseudomonadati</taxon>
        <taxon>Pseudomonadota</taxon>
        <taxon>Gammaproteobacteria</taxon>
        <taxon>Alteromonadales</taxon>
        <taxon>Pseudoalteromonadaceae</taxon>
        <taxon>Pseudoalteromonas</taxon>
    </lineage>
</organism>
<protein>
    <recommendedName>
        <fullName evidence="1">GAF domain-containing protein</fullName>
    </recommendedName>
</protein>
<comment type="caution">
    <text evidence="2">The sequence shown here is derived from an EMBL/GenBank/DDBJ whole genome shotgun (WGS) entry which is preliminary data.</text>
</comment>
<name>A0A8I0MV24_9GAMM</name>
<dbReference type="InterPro" id="IPR003018">
    <property type="entry name" value="GAF"/>
</dbReference>
<evidence type="ECO:0000313" key="2">
    <source>
        <dbReference type="EMBL" id="MBE0345790.1"/>
    </source>
</evidence>
<dbReference type="Gene3D" id="3.30.450.40">
    <property type="match status" value="1"/>
</dbReference>
<proteinExistence type="predicted"/>
<dbReference type="AlphaFoldDB" id="A0A8I0MV24"/>
<dbReference type="InterPro" id="IPR029016">
    <property type="entry name" value="GAF-like_dom_sf"/>
</dbReference>
<dbReference type="Proteomes" id="UP000660708">
    <property type="component" value="Unassembled WGS sequence"/>
</dbReference>
<dbReference type="RefSeq" id="WP_147388862.1">
    <property type="nucleotide sequence ID" value="NZ_AQHF01000020.1"/>
</dbReference>
<feature type="domain" description="GAF" evidence="1">
    <location>
        <begin position="83"/>
        <end position="213"/>
    </location>
</feature>
<dbReference type="Pfam" id="PF01590">
    <property type="entry name" value="GAF"/>
    <property type="match status" value="1"/>
</dbReference>
<evidence type="ECO:0000313" key="3">
    <source>
        <dbReference type="Proteomes" id="UP000660708"/>
    </source>
</evidence>
<keyword evidence="3" id="KW-1185">Reference proteome</keyword>
<evidence type="ECO:0000259" key="1">
    <source>
        <dbReference type="Pfam" id="PF01590"/>
    </source>
</evidence>
<dbReference type="SUPFAM" id="SSF55781">
    <property type="entry name" value="GAF domain-like"/>
    <property type="match status" value="1"/>
</dbReference>
<sequence>MAKVSRYISLSGLSIQPELLQQQLVKVDTFLEQNTSSAVWSYQIPELGEGGSCSLFGNLQDTPFLLQEYIEKVESNEYALSKLQTIVSAVVAHSAVDWFGIYQARETQEGKQLLKLAYHGAPSRPLFPITEAFAATSNNIQTVLSAKARVINDIPAYAARGGEYYTCDPKVKAEVCLPLFNEHEQCIGIIDAEAFTEAFFDEEILALLAAACIRIPQYLPK</sequence>
<dbReference type="EMBL" id="AQHF01000020">
    <property type="protein sequence ID" value="MBE0345790.1"/>
    <property type="molecule type" value="Genomic_DNA"/>
</dbReference>